<dbReference type="AlphaFoldDB" id="A0AAU8CV48"/>
<gene>
    <name evidence="2" type="ORF">ABVK50_09615</name>
</gene>
<proteinExistence type="predicted"/>
<evidence type="ECO:0000256" key="1">
    <source>
        <dbReference type="ARBA" id="ARBA00023172"/>
    </source>
</evidence>
<name>A0AAU8CV48_9HYPH</name>
<dbReference type="GO" id="GO:0015074">
    <property type="term" value="P:DNA integration"/>
    <property type="evidence" value="ECO:0007669"/>
    <property type="project" value="InterPro"/>
</dbReference>
<evidence type="ECO:0000313" key="2">
    <source>
        <dbReference type="EMBL" id="XCG50706.1"/>
    </source>
</evidence>
<dbReference type="InterPro" id="IPR011010">
    <property type="entry name" value="DNA_brk_join_enz"/>
</dbReference>
<dbReference type="GO" id="GO:0006310">
    <property type="term" value="P:DNA recombination"/>
    <property type="evidence" value="ECO:0007669"/>
    <property type="project" value="UniProtKB-KW"/>
</dbReference>
<reference evidence="2" key="1">
    <citation type="submission" date="2024-06" db="EMBL/GenBank/DDBJ databases">
        <title>Mesorhizobium karijinii sp. nov., a symbiont of the iconic Swainsona formosa from arid Australia.</title>
        <authorList>
            <person name="Hill Y.J."/>
            <person name="Watkin E.L.J."/>
            <person name="O'Hara G.W."/>
            <person name="Terpolilli J."/>
            <person name="Tye M.L."/>
            <person name="Kohlmeier M.G."/>
        </authorList>
    </citation>
    <scope>NUCLEOTIDE SEQUENCE</scope>
    <source>
        <strain evidence="2">WSM2240</strain>
    </source>
</reference>
<accession>A0AAU8CV48</accession>
<sequence>MATIVRTKEGNWRVQVRRKGKYASQTLRLKTLANEWAVETERLIDLGGEPSSHRIRDLRTIADLVDLHIADLHEVGRPLRRSKQAVMEALKRDPGATRIDRLDRATIIKYWQRRAKQGAGPVTLSVDLSYLRTVLTHAAAIHGISVDTESIRLARAALTRLGLVGRSHERDRRPTEAEIEALLDYFDKSINTIIRWAGLSASRLPPMRQEEICKIEWSDVDLNKRVVLIRDRKDPRRKDGNHQKVPLLNLTGFDAWHLMLEQNVLTGGKRPLFPLSSPICWHRLLARSTTIGNR</sequence>
<dbReference type="EMBL" id="CP159253">
    <property type="protein sequence ID" value="XCG50706.1"/>
    <property type="molecule type" value="Genomic_DNA"/>
</dbReference>
<dbReference type="GO" id="GO:0003677">
    <property type="term" value="F:DNA binding"/>
    <property type="evidence" value="ECO:0007669"/>
    <property type="project" value="InterPro"/>
</dbReference>
<protein>
    <submittedName>
        <fullName evidence="2">Site-specific integrase</fullName>
    </submittedName>
</protein>
<dbReference type="RefSeq" id="WP_353641769.1">
    <property type="nucleotide sequence ID" value="NZ_CP159253.1"/>
</dbReference>
<dbReference type="SUPFAM" id="SSF56349">
    <property type="entry name" value="DNA breaking-rejoining enzymes"/>
    <property type="match status" value="1"/>
</dbReference>
<organism evidence="2">
    <name type="scientific">Mesorhizobium sp. WSM2240</name>
    <dbReference type="NCBI Taxonomy" id="3228851"/>
    <lineage>
        <taxon>Bacteria</taxon>
        <taxon>Pseudomonadati</taxon>
        <taxon>Pseudomonadota</taxon>
        <taxon>Alphaproteobacteria</taxon>
        <taxon>Hyphomicrobiales</taxon>
        <taxon>Phyllobacteriaceae</taxon>
        <taxon>Mesorhizobium</taxon>
    </lineage>
</organism>
<keyword evidence="1" id="KW-0233">DNA recombination</keyword>
<dbReference type="InterPro" id="IPR013762">
    <property type="entry name" value="Integrase-like_cat_sf"/>
</dbReference>
<dbReference type="Gene3D" id="1.10.443.10">
    <property type="entry name" value="Intergrase catalytic core"/>
    <property type="match status" value="1"/>
</dbReference>